<protein>
    <recommendedName>
        <fullName evidence="4">DUF3558 domain-containing protein</fullName>
    </recommendedName>
</protein>
<accession>A0ABP4UF60</accession>
<gene>
    <name evidence="2" type="ORF">GCM10009765_59580</name>
</gene>
<evidence type="ECO:0000313" key="3">
    <source>
        <dbReference type="Proteomes" id="UP001500618"/>
    </source>
</evidence>
<keyword evidence="1" id="KW-0732">Signal</keyword>
<reference evidence="3" key="1">
    <citation type="journal article" date="2019" name="Int. J. Syst. Evol. Microbiol.">
        <title>The Global Catalogue of Microorganisms (GCM) 10K type strain sequencing project: providing services to taxonomists for standard genome sequencing and annotation.</title>
        <authorList>
            <consortium name="The Broad Institute Genomics Platform"/>
            <consortium name="The Broad Institute Genome Sequencing Center for Infectious Disease"/>
            <person name="Wu L."/>
            <person name="Ma J."/>
        </authorList>
    </citation>
    <scope>NUCLEOTIDE SEQUENCE [LARGE SCALE GENOMIC DNA]</scope>
    <source>
        <strain evidence="3">JCM 14718</strain>
    </source>
</reference>
<evidence type="ECO:0008006" key="4">
    <source>
        <dbReference type="Google" id="ProtNLM"/>
    </source>
</evidence>
<feature type="chain" id="PRO_5045588728" description="DUF3558 domain-containing protein" evidence="1">
    <location>
        <begin position="23"/>
        <end position="189"/>
    </location>
</feature>
<evidence type="ECO:0000256" key="1">
    <source>
        <dbReference type="SAM" id="SignalP"/>
    </source>
</evidence>
<dbReference type="PROSITE" id="PS51257">
    <property type="entry name" value="PROKAR_LIPOPROTEIN"/>
    <property type="match status" value="1"/>
</dbReference>
<comment type="caution">
    <text evidence="2">The sequence shown here is derived from an EMBL/GenBank/DDBJ whole genome shotgun (WGS) entry which is preliminary data.</text>
</comment>
<evidence type="ECO:0000313" key="2">
    <source>
        <dbReference type="EMBL" id="GAA1702192.1"/>
    </source>
</evidence>
<dbReference type="Pfam" id="PF12079">
    <property type="entry name" value="DUF3558"/>
    <property type="match status" value="1"/>
</dbReference>
<proteinExistence type="predicted"/>
<keyword evidence="3" id="KW-1185">Reference proteome</keyword>
<dbReference type="EMBL" id="BAAANY010000025">
    <property type="protein sequence ID" value="GAA1702192.1"/>
    <property type="molecule type" value="Genomic_DNA"/>
</dbReference>
<dbReference type="InterPro" id="IPR024520">
    <property type="entry name" value="DUF3558"/>
</dbReference>
<dbReference type="RefSeq" id="WP_163572481.1">
    <property type="nucleotide sequence ID" value="NZ_BAAANY010000025.1"/>
</dbReference>
<sequence length="189" mass="18511">MNIRRVALAAGAFALGVGMLTGCGLTPKTAATPSPSAPAAADSSPTASAAGFPSVCDMFTDADMSALTQGTIASHKPDGKSTPAAPACDWLSADGGITVTASLRTTTKSDFDSSADGYTPVSGVGDKATELHGILTVFHAPTTEIGIIFGGGGDPDVAIQKAIALKIIEKLDGGASPSPSASASASASE</sequence>
<name>A0ABP4UF60_9ACTN</name>
<organism evidence="2 3">
    <name type="scientific">Fodinicola feengrottensis</name>
    <dbReference type="NCBI Taxonomy" id="435914"/>
    <lineage>
        <taxon>Bacteria</taxon>
        <taxon>Bacillati</taxon>
        <taxon>Actinomycetota</taxon>
        <taxon>Actinomycetes</taxon>
        <taxon>Mycobacteriales</taxon>
        <taxon>Fodinicola</taxon>
    </lineage>
</organism>
<feature type="signal peptide" evidence="1">
    <location>
        <begin position="1"/>
        <end position="22"/>
    </location>
</feature>
<dbReference type="Proteomes" id="UP001500618">
    <property type="component" value="Unassembled WGS sequence"/>
</dbReference>